<reference evidence="2 3" key="1">
    <citation type="submission" date="2020-08" db="EMBL/GenBank/DDBJ databases">
        <title>Genomic Encyclopedia of Type Strains, Phase IV (KMG-IV): sequencing the most valuable type-strain genomes for metagenomic binning, comparative biology and taxonomic classification.</title>
        <authorList>
            <person name="Goeker M."/>
        </authorList>
    </citation>
    <scope>NUCLEOTIDE SEQUENCE [LARGE SCALE GENOMIC DNA]</scope>
    <source>
        <strain evidence="2 3">DSM 12706</strain>
    </source>
</reference>
<protein>
    <recommendedName>
        <fullName evidence="4">Conjugal transfer protein TraD</fullName>
    </recommendedName>
</protein>
<evidence type="ECO:0000313" key="3">
    <source>
        <dbReference type="Proteomes" id="UP000542353"/>
    </source>
</evidence>
<organism evidence="2 3">
    <name type="scientific">Rhodopseudomonas rhenobacensis</name>
    <dbReference type="NCBI Taxonomy" id="87461"/>
    <lineage>
        <taxon>Bacteria</taxon>
        <taxon>Pseudomonadati</taxon>
        <taxon>Pseudomonadota</taxon>
        <taxon>Alphaproteobacteria</taxon>
        <taxon>Hyphomicrobiales</taxon>
        <taxon>Nitrobacteraceae</taxon>
        <taxon>Rhodopseudomonas</taxon>
    </lineage>
</organism>
<accession>A0A7W7Z006</accession>
<evidence type="ECO:0000256" key="1">
    <source>
        <dbReference type="SAM" id="MobiDB-lite"/>
    </source>
</evidence>
<comment type="caution">
    <text evidence="2">The sequence shown here is derived from an EMBL/GenBank/DDBJ whole genome shotgun (WGS) entry which is preliminary data.</text>
</comment>
<feature type="compositionally biased region" description="Polar residues" evidence="1">
    <location>
        <begin position="153"/>
        <end position="172"/>
    </location>
</feature>
<gene>
    <name evidence="2" type="ORF">HNR60_000217</name>
</gene>
<keyword evidence="3" id="KW-1185">Reference proteome</keyword>
<sequence length="172" mass="18517">MKMIDRHRDRIIATAKRTSERRISAPSLEKFSYGTTPSQTVPATLQLCAQGSTIIAASTLLEDVMRKPRDFDGELKALQDKARELKIRKVQQLGELVIATGADALSADELAGGLIVLAETKDAGKREAWAKRGAAFFQSRARRSAPSTDRDTNGTPAQPSGAQPTPSRNGAA</sequence>
<name>A0A7W7Z006_9BRAD</name>
<evidence type="ECO:0008006" key="4">
    <source>
        <dbReference type="Google" id="ProtNLM"/>
    </source>
</evidence>
<feature type="region of interest" description="Disordered" evidence="1">
    <location>
        <begin position="136"/>
        <end position="172"/>
    </location>
</feature>
<dbReference type="InterPro" id="IPR009444">
    <property type="entry name" value="Conjugal_tfr_TraD_a-type"/>
</dbReference>
<dbReference type="Proteomes" id="UP000542353">
    <property type="component" value="Unassembled WGS sequence"/>
</dbReference>
<proteinExistence type="predicted"/>
<dbReference type="EMBL" id="JACHIH010000001">
    <property type="protein sequence ID" value="MBB5045488.1"/>
    <property type="molecule type" value="Genomic_DNA"/>
</dbReference>
<dbReference type="Pfam" id="PF06412">
    <property type="entry name" value="TraD"/>
    <property type="match status" value="1"/>
</dbReference>
<dbReference type="AlphaFoldDB" id="A0A7W7Z006"/>
<evidence type="ECO:0000313" key="2">
    <source>
        <dbReference type="EMBL" id="MBB5045488.1"/>
    </source>
</evidence>